<evidence type="ECO:0000313" key="1">
    <source>
        <dbReference type="EMBL" id="AZN70539.1"/>
    </source>
</evidence>
<proteinExistence type="predicted"/>
<protein>
    <submittedName>
        <fullName evidence="1">Uncharacterized protein</fullName>
    </submittedName>
</protein>
<gene>
    <name evidence="1" type="ORF">D5400_03960</name>
</gene>
<dbReference type="RefSeq" id="WP_126007845.1">
    <property type="nucleotide sequence ID" value="NZ_CP032509.1"/>
</dbReference>
<dbReference type="Proteomes" id="UP000268192">
    <property type="component" value="Chromosome"/>
</dbReference>
<organism evidence="1 2">
    <name type="scientific">Georhizobium profundi</name>
    <dbReference type="NCBI Taxonomy" id="2341112"/>
    <lineage>
        <taxon>Bacteria</taxon>
        <taxon>Pseudomonadati</taxon>
        <taxon>Pseudomonadota</taxon>
        <taxon>Alphaproteobacteria</taxon>
        <taxon>Hyphomicrobiales</taxon>
        <taxon>Rhizobiaceae</taxon>
        <taxon>Georhizobium</taxon>
    </lineage>
</organism>
<dbReference type="AlphaFoldDB" id="A0A3S9B0S4"/>
<evidence type="ECO:0000313" key="2">
    <source>
        <dbReference type="Proteomes" id="UP000268192"/>
    </source>
</evidence>
<dbReference type="KEGG" id="abaw:D5400_03960"/>
<dbReference type="EMBL" id="CP032509">
    <property type="protein sequence ID" value="AZN70539.1"/>
    <property type="molecule type" value="Genomic_DNA"/>
</dbReference>
<sequence length="70" mass="7436">MALTDGILFAPEPVPLALILTDEFCDEVGMKKTVAQAIEHCVFEVVATHGQAVVTGGRGCAHWRSHTGVC</sequence>
<name>A0A3S9B0S4_9HYPH</name>
<reference evidence="1 2" key="1">
    <citation type="submission" date="2018-09" db="EMBL/GenBank/DDBJ databases">
        <title>Marinorhizobium profundi gen. nov., sp. nov., isolated from a deep-sea sediment sample from the New Britain Trench and proposal of Marinorhizobiaceae fam. nov. in the order Rhizobiales of the class Alphaproteobacteria.</title>
        <authorList>
            <person name="Cao J."/>
        </authorList>
    </citation>
    <scope>NUCLEOTIDE SEQUENCE [LARGE SCALE GENOMIC DNA]</scope>
    <source>
        <strain evidence="1 2">WS11</strain>
    </source>
</reference>
<keyword evidence="2" id="KW-1185">Reference proteome</keyword>
<accession>A0A3S9B0S4</accession>